<feature type="compositionally biased region" description="Basic and acidic residues" evidence="1">
    <location>
        <begin position="184"/>
        <end position="197"/>
    </location>
</feature>
<evidence type="ECO:0000256" key="1">
    <source>
        <dbReference type="SAM" id="MobiDB-lite"/>
    </source>
</evidence>
<dbReference type="InterPro" id="IPR012296">
    <property type="entry name" value="Nuclease_put_TT1808"/>
</dbReference>
<comment type="caution">
    <text evidence="3">The sequence shown here is derived from an EMBL/GenBank/DDBJ whole genome shotgun (WGS) entry which is preliminary data.</text>
</comment>
<accession>A0A7W2D3M5</accession>
<gene>
    <name evidence="3" type="ORF">H1V43_22705</name>
</gene>
<dbReference type="Pfam" id="PF05685">
    <property type="entry name" value="Uma2"/>
    <property type="match status" value="1"/>
</dbReference>
<evidence type="ECO:0000313" key="3">
    <source>
        <dbReference type="EMBL" id="MBA4864113.1"/>
    </source>
</evidence>
<evidence type="ECO:0000259" key="2">
    <source>
        <dbReference type="Pfam" id="PF05685"/>
    </source>
</evidence>
<keyword evidence="3" id="KW-0378">Hydrolase</keyword>
<feature type="region of interest" description="Disordered" evidence="1">
    <location>
        <begin position="222"/>
        <end position="272"/>
    </location>
</feature>
<evidence type="ECO:0000313" key="4">
    <source>
        <dbReference type="Proteomes" id="UP000586976"/>
    </source>
</evidence>
<dbReference type="EMBL" id="JACEQY010000026">
    <property type="protein sequence ID" value="MBA4864113.1"/>
    <property type="molecule type" value="Genomic_DNA"/>
</dbReference>
<feature type="compositionally biased region" description="Basic residues" evidence="1">
    <location>
        <begin position="227"/>
        <end position="261"/>
    </location>
</feature>
<organism evidence="3 4">
    <name type="scientific">Streptomyces himalayensis subsp. aureolus</name>
    <dbReference type="NCBI Taxonomy" id="2758039"/>
    <lineage>
        <taxon>Bacteria</taxon>
        <taxon>Bacillati</taxon>
        <taxon>Actinomycetota</taxon>
        <taxon>Actinomycetes</taxon>
        <taxon>Kitasatosporales</taxon>
        <taxon>Streptomycetaceae</taxon>
        <taxon>Streptomyces</taxon>
        <taxon>Streptomyces himalayensis</taxon>
    </lineage>
</organism>
<dbReference type="PANTHER" id="PTHR35400">
    <property type="entry name" value="SLR1083 PROTEIN"/>
    <property type="match status" value="1"/>
</dbReference>
<name>A0A7W2D3M5_9ACTN</name>
<dbReference type="PANTHER" id="PTHR35400:SF3">
    <property type="entry name" value="SLL1072 PROTEIN"/>
    <property type="match status" value="1"/>
</dbReference>
<dbReference type="GO" id="GO:0004519">
    <property type="term" value="F:endonuclease activity"/>
    <property type="evidence" value="ECO:0007669"/>
    <property type="project" value="UniProtKB-KW"/>
</dbReference>
<dbReference type="InterPro" id="IPR011335">
    <property type="entry name" value="Restrct_endonuc-II-like"/>
</dbReference>
<dbReference type="CDD" id="cd06260">
    <property type="entry name" value="DUF820-like"/>
    <property type="match status" value="1"/>
</dbReference>
<keyword evidence="4" id="KW-1185">Reference proteome</keyword>
<keyword evidence="3" id="KW-0540">Nuclease</keyword>
<dbReference type="AlphaFoldDB" id="A0A7W2D3M5"/>
<sequence>MAAAWPAIGQKQATENTWMFPPADGWTFDQVKHLGLPFDWELVDGVITPHGQTRLWHNHVRGDIAGTLEASRVEPYAAVTGQCVMVDDQNIPVPDVIVFDTRGLSFFDVECVPVEKVALVVEVVSPGSRQHDRVRKPALFAESRVPCYWRVELDRDQRLAVHEYWLHGRETLVHPRTHAPRAPRQADHRSAVPDRDRDPLARRILIHHEPTAGSCRIWLSSSPQRGGWRRSRRPHLRSAARRAWPHVPPRGRRPTPCRHRAAAVGGTGPPCP</sequence>
<feature type="domain" description="Putative restriction endonuclease" evidence="2">
    <location>
        <begin position="38"/>
        <end position="157"/>
    </location>
</feature>
<reference evidence="3 4" key="1">
    <citation type="submission" date="2020-07" db="EMBL/GenBank/DDBJ databases">
        <title>Streptomyces isolated from Indian soil.</title>
        <authorList>
            <person name="Mandal S."/>
            <person name="Maiti P.K."/>
        </authorList>
    </citation>
    <scope>NUCLEOTIDE SEQUENCE [LARGE SCALE GENOMIC DNA]</scope>
    <source>
        <strain evidence="3 4">PSKA54</strain>
    </source>
</reference>
<proteinExistence type="predicted"/>
<feature type="region of interest" description="Disordered" evidence="1">
    <location>
        <begin position="176"/>
        <end position="197"/>
    </location>
</feature>
<dbReference type="Proteomes" id="UP000586976">
    <property type="component" value="Unassembled WGS sequence"/>
</dbReference>
<protein>
    <submittedName>
        <fullName evidence="3">Uma2 family endonuclease</fullName>
    </submittedName>
</protein>
<dbReference type="SUPFAM" id="SSF52980">
    <property type="entry name" value="Restriction endonuclease-like"/>
    <property type="match status" value="1"/>
</dbReference>
<keyword evidence="3" id="KW-0255">Endonuclease</keyword>
<dbReference type="InterPro" id="IPR008538">
    <property type="entry name" value="Uma2"/>
</dbReference>
<dbReference type="Gene3D" id="3.90.1570.10">
    <property type="entry name" value="tt1808, chain A"/>
    <property type="match status" value="1"/>
</dbReference>